<protein>
    <submittedName>
        <fullName evidence="2">Transposase</fullName>
    </submittedName>
</protein>
<dbReference type="SUPFAM" id="SSF143422">
    <property type="entry name" value="Transposase IS200-like"/>
    <property type="match status" value="1"/>
</dbReference>
<keyword evidence="5" id="KW-1185">Reference proteome</keyword>
<dbReference type="AlphaFoldDB" id="A0A5M8QBI9"/>
<dbReference type="InterPro" id="IPR036515">
    <property type="entry name" value="Transposase_17_sf"/>
</dbReference>
<dbReference type="OrthoDB" id="9794403at2"/>
<accession>A0A5M8QBI9</accession>
<dbReference type="GO" id="GO:0043565">
    <property type="term" value="F:sequence-specific DNA binding"/>
    <property type="evidence" value="ECO:0007669"/>
    <property type="project" value="TreeGrafter"/>
</dbReference>
<evidence type="ECO:0000259" key="1">
    <source>
        <dbReference type="SMART" id="SM01321"/>
    </source>
</evidence>
<dbReference type="PANTHER" id="PTHR36966:SF1">
    <property type="entry name" value="REP-ASSOCIATED TYROSINE TRANSPOSASE"/>
    <property type="match status" value="1"/>
</dbReference>
<gene>
    <name evidence="3" type="ORF">ACD591_06795</name>
    <name evidence="2" type="ORF">FOE74_12850</name>
</gene>
<dbReference type="Proteomes" id="UP000323866">
    <property type="component" value="Unassembled WGS sequence"/>
</dbReference>
<evidence type="ECO:0000313" key="5">
    <source>
        <dbReference type="Proteomes" id="UP001570846"/>
    </source>
</evidence>
<reference evidence="2 4" key="2">
    <citation type="submission" date="2019-09" db="EMBL/GenBank/DDBJ databases">
        <title>A bacterium isolated from glacier soil.</title>
        <authorList>
            <person name="Liu Q."/>
        </authorList>
    </citation>
    <scope>NUCLEOTIDE SEQUENCE [LARGE SCALE GENOMIC DNA]</scope>
    <source>
        <strain evidence="2 4">MDT1-10-3</strain>
    </source>
</reference>
<dbReference type="InterPro" id="IPR002686">
    <property type="entry name" value="Transposase_17"/>
</dbReference>
<dbReference type="InterPro" id="IPR052715">
    <property type="entry name" value="RAYT_transposase"/>
</dbReference>
<dbReference type="Proteomes" id="UP001570846">
    <property type="component" value="Unassembled WGS sequence"/>
</dbReference>
<evidence type="ECO:0000313" key="2">
    <source>
        <dbReference type="EMBL" id="KAA6433365.1"/>
    </source>
</evidence>
<reference evidence="3 5" key="3">
    <citation type="submission" date="2024-08" db="EMBL/GenBank/DDBJ databases">
        <authorList>
            <person name="Wei W."/>
        </authorList>
    </citation>
    <scope>NUCLEOTIDE SEQUENCE [LARGE SCALE GENOMIC DNA]</scope>
    <source>
        <strain evidence="3 5">XU2</strain>
    </source>
</reference>
<evidence type="ECO:0000313" key="3">
    <source>
        <dbReference type="EMBL" id="MFA1770994.1"/>
    </source>
</evidence>
<proteinExistence type="predicted"/>
<dbReference type="Gene3D" id="3.30.70.1290">
    <property type="entry name" value="Transposase IS200-like"/>
    <property type="match status" value="1"/>
</dbReference>
<dbReference type="EMBL" id="JBGOGF010000003">
    <property type="protein sequence ID" value="MFA1770994.1"/>
    <property type="molecule type" value="Genomic_DNA"/>
</dbReference>
<dbReference type="RefSeq" id="WP_149099025.1">
    <property type="nucleotide sequence ID" value="NZ_BMMG01000004.1"/>
</dbReference>
<feature type="domain" description="Transposase IS200-like" evidence="1">
    <location>
        <begin position="22"/>
        <end position="198"/>
    </location>
</feature>
<name>A0A5M8QBI9_9BACT</name>
<dbReference type="EMBL" id="VKKZ01000021">
    <property type="protein sequence ID" value="KAA6433365.1"/>
    <property type="molecule type" value="Genomic_DNA"/>
</dbReference>
<dbReference type="GO" id="GO:0004803">
    <property type="term" value="F:transposase activity"/>
    <property type="evidence" value="ECO:0007669"/>
    <property type="project" value="InterPro"/>
</dbReference>
<dbReference type="PANTHER" id="PTHR36966">
    <property type="entry name" value="REP-ASSOCIATED TYROSINE TRANSPOSASE"/>
    <property type="match status" value="1"/>
</dbReference>
<sequence length="209" mass="24049">MPDKFQHKYRIASARLQHWDYGWNAAYFITICTKDRQHYFGSILDGEMQLSEIGRLAYTVWAEIPSHFPFVELDSFVVMPNHVHGLLLIQKPEEPPADHSAGPSTPVETRQCLVSTIPGPPILDSPVQEPPTDKTIGQQRFQNQGKHTLSSIIGSYKSAVTRFARSIQPNFAWQARFHDHIIRNAKDHKNIAHYIYHNPQNWADDKFYS</sequence>
<organism evidence="2 4">
    <name type="scientific">Rufibacter glacialis</name>
    <dbReference type="NCBI Taxonomy" id="1259555"/>
    <lineage>
        <taxon>Bacteria</taxon>
        <taxon>Pseudomonadati</taxon>
        <taxon>Bacteroidota</taxon>
        <taxon>Cytophagia</taxon>
        <taxon>Cytophagales</taxon>
        <taxon>Hymenobacteraceae</taxon>
        <taxon>Rufibacter</taxon>
    </lineage>
</organism>
<dbReference type="SMART" id="SM01321">
    <property type="entry name" value="Y1_Tnp"/>
    <property type="match status" value="1"/>
</dbReference>
<reference evidence="2 4" key="1">
    <citation type="submission" date="2019-07" db="EMBL/GenBank/DDBJ databases">
        <authorList>
            <person name="Qu J.-H."/>
        </authorList>
    </citation>
    <scope>NUCLEOTIDE SEQUENCE [LARGE SCALE GENOMIC DNA]</scope>
    <source>
        <strain evidence="2 4">MDT1-10-3</strain>
    </source>
</reference>
<evidence type="ECO:0000313" key="4">
    <source>
        <dbReference type="Proteomes" id="UP000323866"/>
    </source>
</evidence>
<comment type="caution">
    <text evidence="2">The sequence shown here is derived from an EMBL/GenBank/DDBJ whole genome shotgun (WGS) entry which is preliminary data.</text>
</comment>
<dbReference type="GO" id="GO:0006313">
    <property type="term" value="P:DNA transposition"/>
    <property type="evidence" value="ECO:0007669"/>
    <property type="project" value="InterPro"/>
</dbReference>